<accession>A0AAV3FQ18</accession>
<organism evidence="2 3">
    <name type="scientific">Streptococcus canis FSL Z3-227</name>
    <dbReference type="NCBI Taxonomy" id="482234"/>
    <lineage>
        <taxon>Bacteria</taxon>
        <taxon>Bacillati</taxon>
        <taxon>Bacillota</taxon>
        <taxon>Bacilli</taxon>
        <taxon>Lactobacillales</taxon>
        <taxon>Streptococcaceae</taxon>
        <taxon>Streptococcus</taxon>
    </lineage>
</organism>
<dbReference type="Proteomes" id="UP000004423">
    <property type="component" value="Unassembled WGS sequence"/>
</dbReference>
<keyword evidence="1" id="KW-0812">Transmembrane</keyword>
<feature type="transmembrane region" description="Helical" evidence="1">
    <location>
        <begin position="12"/>
        <end position="32"/>
    </location>
</feature>
<protein>
    <recommendedName>
        <fullName evidence="4">Secreted protein</fullName>
    </recommendedName>
</protein>
<dbReference type="AlphaFoldDB" id="A0AAV3FQ18"/>
<evidence type="ECO:0000313" key="3">
    <source>
        <dbReference type="Proteomes" id="UP000004423"/>
    </source>
</evidence>
<gene>
    <name evidence="2" type="ORF">SCAZ3_01580</name>
</gene>
<sequence>MRFGHVGQAKMILRLIIMLSYMLLEATLQRHMLTDGRVHTLLQEGNLLAIELIGNITKLYVFH</sequence>
<evidence type="ECO:0008006" key="4">
    <source>
        <dbReference type="Google" id="ProtNLM"/>
    </source>
</evidence>
<dbReference type="EMBL" id="AIDX01000001">
    <property type="protein sequence ID" value="EIQ81089.1"/>
    <property type="molecule type" value="Genomic_DNA"/>
</dbReference>
<reference evidence="2 3" key="1">
    <citation type="journal article" date="2012" name="PLoS ONE">
        <title>Gene Repertoire Evolution of Streptococcus pyogenes Inferred from Phylogenomic Analysis with Streptococcus canis and Streptococcus dysgalactiae.</title>
        <authorList>
            <person name="Lefebure T."/>
            <person name="Richards V.P."/>
            <person name="Lang P."/>
            <person name="Pavinski-Bitar P."/>
            <person name="Stanhope M.J."/>
        </authorList>
    </citation>
    <scope>NUCLEOTIDE SEQUENCE [LARGE SCALE GENOMIC DNA]</scope>
    <source>
        <strain evidence="2 3">FSL Z3-227</strain>
    </source>
</reference>
<comment type="caution">
    <text evidence="2">The sequence shown here is derived from an EMBL/GenBank/DDBJ whole genome shotgun (WGS) entry which is preliminary data.</text>
</comment>
<evidence type="ECO:0000313" key="2">
    <source>
        <dbReference type="EMBL" id="EIQ81089.1"/>
    </source>
</evidence>
<proteinExistence type="predicted"/>
<keyword evidence="1" id="KW-1133">Transmembrane helix</keyword>
<keyword evidence="1" id="KW-0472">Membrane</keyword>
<evidence type="ECO:0000256" key="1">
    <source>
        <dbReference type="SAM" id="Phobius"/>
    </source>
</evidence>
<name>A0AAV3FQ18_STRCB</name>